<evidence type="ECO:0000256" key="2">
    <source>
        <dbReference type="ARBA" id="ARBA00022679"/>
    </source>
</evidence>
<sequence>MFRIFRPRLCACPGGRLMQPFSTATTAASHLQHKQPRLPRLPVPKLDQTLQRYLTSLEPFLLEDEARGGVPFEEALALRKHWAEEFENGIGKTLQERLYALDKASPHNWLDDNIWLKKAYHEWRAPLIVNSNWWLSFKNDPTIPEDVYLGLARDEIKGTAITRWQVRRASWLLHRTLEFKSRLEKYVLCLMTEEPNVLIARVFRQEVYPDTTRDGLWFQRTIGLNFNTARIPRRSCDTFSPVPPSPDPSTHTVLVHIHDWQYSIDVLDSRLELLPVQTLEQRLLCIVEDAGRRLEARERAVPVGVLTSDERDRWAENLEHLLSLSPANETIFRAINHSIVALSLDPWTYVFPSPSRESASSSSPLPPPDSPKEVDAHLHNLRSSHSSHPAHNRWFDKPFTLIVESNGRAGANGEHSPCDALVPSIMAEYAVVQAIDLDAYDEVLAMPSVQSNESQTGWRRLDWVTDDRIKLECVVAEERARAIVQDSDDSVLWFDAYGAEWIKKIARLAPDAYIQMALQLAWYRTRGEFTATYETALTRLFHHARTETIRTLTKESRAWVLSMMDPNVPVETRRDLLHRALQTHSRISRAASTGRGIDRHLLGLRCMIQPEELAVQPALFQDELFTRSQTWKLSTSGLSPGDQFRGTGFSASEHDGYGINYLPGPSLIMFGIESKHSCPSTSTQIFKSVLIQVLLDMKELCSAPLKSHL</sequence>
<dbReference type="PANTHER" id="PTHR22589:SF107">
    <property type="entry name" value="CHOLINE_CARNITINE ACYLTRANSFERASE DOMAIN-CONTAINING PROTEIN"/>
    <property type="match status" value="1"/>
</dbReference>
<proteinExistence type="inferred from homology"/>
<gene>
    <name evidence="7" type="ORF">GFSPODELE1_LOCUS10711</name>
</gene>
<evidence type="ECO:0000256" key="3">
    <source>
        <dbReference type="ARBA" id="ARBA00023315"/>
    </source>
</evidence>
<protein>
    <recommendedName>
        <fullName evidence="6">Choline/carnitine acyltransferase domain-containing protein</fullName>
    </recommendedName>
</protein>
<evidence type="ECO:0000313" key="8">
    <source>
        <dbReference type="Proteomes" id="UP001497453"/>
    </source>
</evidence>
<dbReference type="Proteomes" id="UP001497453">
    <property type="component" value="Chromosome 9"/>
</dbReference>
<evidence type="ECO:0000256" key="4">
    <source>
        <dbReference type="RuleBase" id="RU003801"/>
    </source>
</evidence>
<dbReference type="InterPro" id="IPR042231">
    <property type="entry name" value="Cho/carn_acyl_trans_2"/>
</dbReference>
<evidence type="ECO:0000313" key="7">
    <source>
        <dbReference type="EMBL" id="CAL1716339.1"/>
    </source>
</evidence>
<evidence type="ECO:0000256" key="1">
    <source>
        <dbReference type="ARBA" id="ARBA00005232"/>
    </source>
</evidence>
<dbReference type="SUPFAM" id="SSF52777">
    <property type="entry name" value="CoA-dependent acyltransferases"/>
    <property type="match status" value="2"/>
</dbReference>
<reference evidence="8" key="1">
    <citation type="submission" date="2024-04" db="EMBL/GenBank/DDBJ databases">
        <authorList>
            <person name="Shaw F."/>
            <person name="Minotto A."/>
        </authorList>
    </citation>
    <scope>NUCLEOTIDE SEQUENCE [LARGE SCALE GENOMIC DNA]</scope>
</reference>
<keyword evidence="2 4" id="KW-0808">Transferase</keyword>
<dbReference type="EMBL" id="OZ037952">
    <property type="protein sequence ID" value="CAL1716339.1"/>
    <property type="molecule type" value="Genomic_DNA"/>
</dbReference>
<dbReference type="PROSITE" id="PS00439">
    <property type="entry name" value="ACYLTRANSF_C_1"/>
    <property type="match status" value="1"/>
</dbReference>
<dbReference type="Gene3D" id="3.30.559.10">
    <property type="entry name" value="Chloramphenicol acetyltransferase-like domain"/>
    <property type="match status" value="1"/>
</dbReference>
<accession>A0ABP1EAV7</accession>
<feature type="domain" description="Choline/carnitine acyltransferase" evidence="6">
    <location>
        <begin position="41"/>
        <end position="690"/>
    </location>
</feature>
<keyword evidence="3 4" id="KW-0012">Acyltransferase</keyword>
<evidence type="ECO:0000256" key="5">
    <source>
        <dbReference type="SAM" id="MobiDB-lite"/>
    </source>
</evidence>
<dbReference type="InterPro" id="IPR000542">
    <property type="entry name" value="Carn_acyl_trans"/>
</dbReference>
<dbReference type="Gene3D" id="3.30.559.70">
    <property type="entry name" value="Choline/Carnitine o-acyltransferase, domain 2"/>
    <property type="match status" value="1"/>
</dbReference>
<feature type="region of interest" description="Disordered" evidence="5">
    <location>
        <begin position="356"/>
        <end position="375"/>
    </location>
</feature>
<dbReference type="Pfam" id="PF00755">
    <property type="entry name" value="Carn_acyltransf"/>
    <property type="match status" value="1"/>
</dbReference>
<comment type="similarity">
    <text evidence="1 4">Belongs to the carnitine/choline acetyltransferase family.</text>
</comment>
<evidence type="ECO:0000259" key="6">
    <source>
        <dbReference type="Pfam" id="PF00755"/>
    </source>
</evidence>
<dbReference type="PROSITE" id="PS00440">
    <property type="entry name" value="ACYLTRANSF_C_2"/>
    <property type="match status" value="1"/>
</dbReference>
<keyword evidence="8" id="KW-1185">Reference proteome</keyword>
<organism evidence="7 8">
    <name type="scientific">Somion occarium</name>
    <dbReference type="NCBI Taxonomy" id="3059160"/>
    <lineage>
        <taxon>Eukaryota</taxon>
        <taxon>Fungi</taxon>
        <taxon>Dikarya</taxon>
        <taxon>Basidiomycota</taxon>
        <taxon>Agaricomycotina</taxon>
        <taxon>Agaricomycetes</taxon>
        <taxon>Polyporales</taxon>
        <taxon>Cerrenaceae</taxon>
        <taxon>Somion</taxon>
    </lineage>
</organism>
<dbReference type="PANTHER" id="PTHR22589">
    <property type="entry name" value="CARNITINE O-ACYLTRANSFERASE"/>
    <property type="match status" value="1"/>
</dbReference>
<dbReference type="InterPro" id="IPR023213">
    <property type="entry name" value="CAT-like_dom_sf"/>
</dbReference>
<dbReference type="InterPro" id="IPR039551">
    <property type="entry name" value="Cho/carn_acyl_trans"/>
</dbReference>
<name>A0ABP1EAV7_9APHY</name>